<dbReference type="AlphaFoldDB" id="A0A382QH50"/>
<accession>A0A382QH50</accession>
<protein>
    <submittedName>
        <fullName evidence="1">Uncharacterized protein</fullName>
    </submittedName>
</protein>
<dbReference type="EMBL" id="UINC01114517">
    <property type="protein sequence ID" value="SVC84873.1"/>
    <property type="molecule type" value="Genomic_DNA"/>
</dbReference>
<sequence>MIDRRTLPYKERRVDCAVDCWQNLCNNRPGSYTCDVSVKPNGRVYDFGDDGERKQFCNDNGVVTGSKEIFVLAITHNTTGRLTDENRWGYNKIKNDNELARLKTNYPLFGRFDEPPIQICLDICYVIKERKKALKALGQGNVNYHGNQRWQDSMVCIRIPRIDGEPFDLYYTELPEDDDDGTPIVIYRIEDGQRKNVIEISREIQERYAID</sequence>
<name>A0A382QH50_9ZZZZ</name>
<reference evidence="1" key="1">
    <citation type="submission" date="2018-05" db="EMBL/GenBank/DDBJ databases">
        <authorList>
            <person name="Lanie J.A."/>
            <person name="Ng W.-L."/>
            <person name="Kazmierczak K.M."/>
            <person name="Andrzejewski T.M."/>
            <person name="Davidsen T.M."/>
            <person name="Wayne K.J."/>
            <person name="Tettelin H."/>
            <person name="Glass J.I."/>
            <person name="Rusch D."/>
            <person name="Podicherti R."/>
            <person name="Tsui H.-C.T."/>
            <person name="Winkler M.E."/>
        </authorList>
    </citation>
    <scope>NUCLEOTIDE SEQUENCE</scope>
</reference>
<proteinExistence type="predicted"/>
<gene>
    <name evidence="1" type="ORF">METZ01_LOCUS337727</name>
</gene>
<organism evidence="1">
    <name type="scientific">marine metagenome</name>
    <dbReference type="NCBI Taxonomy" id="408172"/>
    <lineage>
        <taxon>unclassified sequences</taxon>
        <taxon>metagenomes</taxon>
        <taxon>ecological metagenomes</taxon>
    </lineage>
</organism>
<evidence type="ECO:0000313" key="1">
    <source>
        <dbReference type="EMBL" id="SVC84873.1"/>
    </source>
</evidence>